<evidence type="ECO:0000313" key="3">
    <source>
        <dbReference type="Proteomes" id="UP000789759"/>
    </source>
</evidence>
<protein>
    <submittedName>
        <fullName evidence="2">14658_t:CDS:1</fullName>
    </submittedName>
</protein>
<name>A0A9N9JPI2_9GLOM</name>
<accession>A0A9N9JPI2</accession>
<feature type="compositionally biased region" description="Polar residues" evidence="1">
    <location>
        <begin position="12"/>
        <end position="27"/>
    </location>
</feature>
<organism evidence="2 3">
    <name type="scientific">Cetraspora pellucida</name>
    <dbReference type="NCBI Taxonomy" id="1433469"/>
    <lineage>
        <taxon>Eukaryota</taxon>
        <taxon>Fungi</taxon>
        <taxon>Fungi incertae sedis</taxon>
        <taxon>Mucoromycota</taxon>
        <taxon>Glomeromycotina</taxon>
        <taxon>Glomeromycetes</taxon>
        <taxon>Diversisporales</taxon>
        <taxon>Gigasporaceae</taxon>
        <taxon>Cetraspora</taxon>
    </lineage>
</organism>
<dbReference type="Proteomes" id="UP000789759">
    <property type="component" value="Unassembled WGS sequence"/>
</dbReference>
<keyword evidence="3" id="KW-1185">Reference proteome</keyword>
<reference evidence="2" key="1">
    <citation type="submission" date="2021-06" db="EMBL/GenBank/DDBJ databases">
        <authorList>
            <person name="Kallberg Y."/>
            <person name="Tangrot J."/>
            <person name="Rosling A."/>
        </authorList>
    </citation>
    <scope>NUCLEOTIDE SEQUENCE</scope>
    <source>
        <strain evidence="2">FL966</strain>
    </source>
</reference>
<feature type="non-terminal residue" evidence="2">
    <location>
        <position position="1"/>
    </location>
</feature>
<dbReference type="EMBL" id="CAJVQA010027249">
    <property type="protein sequence ID" value="CAG8791348.1"/>
    <property type="molecule type" value="Genomic_DNA"/>
</dbReference>
<feature type="compositionally biased region" description="Polar residues" evidence="1">
    <location>
        <begin position="36"/>
        <end position="51"/>
    </location>
</feature>
<comment type="caution">
    <text evidence="2">The sequence shown here is derived from an EMBL/GenBank/DDBJ whole genome shotgun (WGS) entry which is preliminary data.</text>
</comment>
<gene>
    <name evidence="2" type="ORF">CPELLU_LOCUS17029</name>
</gene>
<proteinExistence type="predicted"/>
<evidence type="ECO:0000313" key="2">
    <source>
        <dbReference type="EMBL" id="CAG8791348.1"/>
    </source>
</evidence>
<sequence>GKRLDERHLTTCRYQSNYNIPKTGHSSENQKHKKNNPANKRSLPNSNTITTSNEELNNLDIEIAKREKLRKLKLIDYKFQHRKEILEIEKQAKLANLHVQELANIEKEKLLGIDIDKELNN</sequence>
<feature type="region of interest" description="Disordered" evidence="1">
    <location>
        <begin position="1"/>
        <end position="51"/>
    </location>
</feature>
<evidence type="ECO:0000256" key="1">
    <source>
        <dbReference type="SAM" id="MobiDB-lite"/>
    </source>
</evidence>
<dbReference type="OrthoDB" id="2411665at2759"/>
<dbReference type="AlphaFoldDB" id="A0A9N9JPI2"/>